<gene>
    <name evidence="5" type="ORF">ACEWY4_001436</name>
</gene>
<evidence type="ECO:0000259" key="4">
    <source>
        <dbReference type="Pfam" id="PF15037"/>
    </source>
</evidence>
<evidence type="ECO:0000256" key="1">
    <source>
        <dbReference type="ARBA" id="ARBA00022729"/>
    </source>
</evidence>
<dbReference type="PANTHER" id="PTHR15583">
    <property type="entry name" value="INTERLEUKIN-17 RECEPTOR"/>
    <property type="match status" value="1"/>
</dbReference>
<feature type="transmembrane region" description="Helical" evidence="2">
    <location>
        <begin position="472"/>
        <end position="499"/>
    </location>
</feature>
<name>A0ABD1KSX1_9TELE</name>
<dbReference type="PANTHER" id="PTHR15583:SF10">
    <property type="entry name" value="INTERLEUKIN-17 RECEPTOR E-LIKE-RELATED"/>
    <property type="match status" value="1"/>
</dbReference>
<keyword evidence="2" id="KW-0472">Membrane</keyword>
<feature type="signal peptide" evidence="3">
    <location>
        <begin position="1"/>
        <end position="22"/>
    </location>
</feature>
<evidence type="ECO:0000313" key="6">
    <source>
        <dbReference type="Proteomes" id="UP001591681"/>
    </source>
</evidence>
<dbReference type="InterPro" id="IPR039465">
    <property type="entry name" value="IL-17_rcpt-like"/>
</dbReference>
<organism evidence="5 6">
    <name type="scientific">Coilia grayii</name>
    <name type="common">Gray's grenadier anchovy</name>
    <dbReference type="NCBI Taxonomy" id="363190"/>
    <lineage>
        <taxon>Eukaryota</taxon>
        <taxon>Metazoa</taxon>
        <taxon>Chordata</taxon>
        <taxon>Craniata</taxon>
        <taxon>Vertebrata</taxon>
        <taxon>Euteleostomi</taxon>
        <taxon>Actinopterygii</taxon>
        <taxon>Neopterygii</taxon>
        <taxon>Teleostei</taxon>
        <taxon>Clupei</taxon>
        <taxon>Clupeiformes</taxon>
        <taxon>Clupeoidei</taxon>
        <taxon>Engraulidae</taxon>
        <taxon>Coilinae</taxon>
        <taxon>Coilia</taxon>
    </lineage>
</organism>
<evidence type="ECO:0000256" key="2">
    <source>
        <dbReference type="SAM" id="Phobius"/>
    </source>
</evidence>
<keyword evidence="1 3" id="KW-0732">Signal</keyword>
<keyword evidence="6" id="KW-1185">Reference proteome</keyword>
<dbReference type="Pfam" id="PF15037">
    <property type="entry name" value="IL17_R_N"/>
    <property type="match status" value="1"/>
</dbReference>
<keyword evidence="2" id="KW-1133">Transmembrane helix</keyword>
<reference evidence="5 6" key="1">
    <citation type="submission" date="2024-09" db="EMBL/GenBank/DDBJ databases">
        <title>A chromosome-level genome assembly of Gray's grenadier anchovy, Coilia grayii.</title>
        <authorList>
            <person name="Fu Z."/>
        </authorList>
    </citation>
    <scope>NUCLEOTIDE SEQUENCE [LARGE SCALE GENOMIC DNA]</scope>
    <source>
        <strain evidence="5">G4</strain>
        <tissue evidence="5">Muscle</tissue>
    </source>
</reference>
<dbReference type="Proteomes" id="UP001591681">
    <property type="component" value="Unassembled WGS sequence"/>
</dbReference>
<evidence type="ECO:0000313" key="5">
    <source>
        <dbReference type="EMBL" id="KAL2102268.1"/>
    </source>
</evidence>
<dbReference type="InterPro" id="IPR027841">
    <property type="entry name" value="IL-17_rcpt_C/E_N"/>
</dbReference>
<sequence>MRSALQLLLLLLLLLGLHTCLSHGNKIEHIQQCGSYCSQGLHCRTRPYLTFTPCKNLPEGLQNDVSLNMSVYTVMRCTGRQQCSLFLQVSGSLAMNEHVKGVSICTVAAGTMERCRTHVFHKAAQKQLSGQQVEVQDNCFEVAVGQDVHVTLKTVPEFCHLRVSKTYSVPGCSHADLQKNVPECIAGKITYQLNSERKALSISVTDMLENTDYNLRLCHKGYICRGTGAQALLKKEYPQKNATLTYTRPLPCLCIEGWSSVFDAPRVQVCPFKNNMEELWSGVAFDSVKQTLSWEPACQTEVAVTLCQNTEESGCQNLANSTQSVSRGKVSFSTVDPHPRLCMKFSTKMGSWIKCPFAGSDFTAWDIEAAMVDGKTQLVVTSKIRPTLLLSSCRRAGPLACEGNEDILTFNVVKHQSVVPNLTLAMCGENCCIQARRIDVKYAAKVLLCDFNSSGTGGATAPVVSTSHWQTVWIVAPAIGLLTALLVSILTIGTAVTVITAHQRKCGGAVCHVTGSQHNAGSANPCSPQHTQPSIQCYYPAIEDTPNFENSEKTNLLNWVKKDSTI</sequence>
<feature type="domain" description="Interleukin-17 receptor C/E N-terminal" evidence="4">
    <location>
        <begin position="100"/>
        <end position="364"/>
    </location>
</feature>
<keyword evidence="2" id="KW-0812">Transmembrane</keyword>
<comment type="caution">
    <text evidence="5">The sequence shown here is derived from an EMBL/GenBank/DDBJ whole genome shotgun (WGS) entry which is preliminary data.</text>
</comment>
<feature type="chain" id="PRO_5044862163" description="Interleukin-17 receptor C/E N-terminal domain-containing protein" evidence="3">
    <location>
        <begin position="23"/>
        <end position="566"/>
    </location>
</feature>
<protein>
    <recommendedName>
        <fullName evidence="4">Interleukin-17 receptor C/E N-terminal domain-containing protein</fullName>
    </recommendedName>
</protein>
<dbReference type="AlphaFoldDB" id="A0ABD1KSX1"/>
<dbReference type="EMBL" id="JBHFQA010000002">
    <property type="protein sequence ID" value="KAL2102268.1"/>
    <property type="molecule type" value="Genomic_DNA"/>
</dbReference>
<proteinExistence type="predicted"/>
<evidence type="ECO:0000256" key="3">
    <source>
        <dbReference type="SAM" id="SignalP"/>
    </source>
</evidence>
<accession>A0ABD1KSX1</accession>